<dbReference type="RefSeq" id="WP_006953502.1">
    <property type="nucleotide sequence ID" value="NZ_JH594523.1"/>
</dbReference>
<sequence>MMKRCRIIPLIILCIMTVSTLTSCLKDKLDYQQNVTNAVKTMSGKYIGTMVSVTNDGKHLDPVDNIKWKVDTTGIKLKGFPLKNLAQGFNTTDDQKVLSALLAADTTSVNLEMLIGNSNLGGQIISFFTRPMATFNLTIDGTKRTYVIDGVETKYEMSGGIYIMQSQSMNFYFRINRMREMLQNQNGTSFQKVKGFKYGMRFNLTSKSVTK</sequence>
<gene>
    <name evidence="2" type="ORF">HMPREF9140_01906</name>
</gene>
<dbReference type="PROSITE" id="PS51257">
    <property type="entry name" value="PROKAR_LIPOPROTEIN"/>
    <property type="match status" value="1"/>
</dbReference>
<dbReference type="PATRIC" id="fig|883158.3.peg.1910"/>
<comment type="caution">
    <text evidence="2">The sequence shown here is derived from an EMBL/GenBank/DDBJ whole genome shotgun (WGS) entry which is preliminary data.</text>
</comment>
<evidence type="ECO:0000313" key="3">
    <source>
        <dbReference type="Proteomes" id="UP000016023"/>
    </source>
</evidence>
<reference evidence="2 3" key="1">
    <citation type="submission" date="2011-12" db="EMBL/GenBank/DDBJ databases">
        <title>The Genome Sequence of Prevotella micans F0438.</title>
        <authorList>
            <consortium name="The Broad Institute Genome Sequencing Platform"/>
            <person name="Earl A."/>
            <person name="Ward D."/>
            <person name="Feldgarden M."/>
            <person name="Gevers D."/>
            <person name="Izard J."/>
            <person name="Baranova O.V."/>
            <person name="Blanton J.M."/>
            <person name="Wade W.G."/>
            <person name="Dewhirst F.E."/>
            <person name="Young S.K."/>
            <person name="Zeng Q."/>
            <person name="Gargeya S."/>
            <person name="Fitzgerald M."/>
            <person name="Haas B."/>
            <person name="Abouelleil A."/>
            <person name="Alvarado L."/>
            <person name="Arachchi H.M."/>
            <person name="Berlin A."/>
            <person name="Chapman S.B."/>
            <person name="Gearin G."/>
            <person name="Goldberg J."/>
            <person name="Griggs A."/>
            <person name="Gujja S."/>
            <person name="Hansen M."/>
            <person name="Heiman D."/>
            <person name="Howarth C."/>
            <person name="Larimer J."/>
            <person name="Lui A."/>
            <person name="MacDonald P.J.P."/>
            <person name="McCowen C."/>
            <person name="Montmayeur A."/>
            <person name="Murphy C."/>
            <person name="Neiman D."/>
            <person name="Pearson M."/>
            <person name="Priest M."/>
            <person name="Roberts A."/>
            <person name="Saif S."/>
            <person name="Shea T."/>
            <person name="Sisk P."/>
            <person name="Stolte C."/>
            <person name="Sykes S."/>
            <person name="Wortman J."/>
            <person name="Nusbaum C."/>
            <person name="Birren B."/>
        </authorList>
    </citation>
    <scope>NUCLEOTIDE SEQUENCE [LARGE SCALE GENOMIC DNA]</scope>
    <source>
        <strain evidence="2 3">F0438</strain>
    </source>
</reference>
<evidence type="ECO:0000256" key="1">
    <source>
        <dbReference type="SAM" id="SignalP"/>
    </source>
</evidence>
<name>H1Q4R8_9BACT</name>
<protein>
    <recommendedName>
        <fullName evidence="4">DUF4840 domain-containing protein</fullName>
    </recommendedName>
</protein>
<accession>H1Q4R8</accession>
<dbReference type="EMBL" id="AGWK01000052">
    <property type="protein sequence ID" value="EHO66961.1"/>
    <property type="molecule type" value="Genomic_DNA"/>
</dbReference>
<dbReference type="Proteomes" id="UP000016023">
    <property type="component" value="Unassembled WGS sequence"/>
</dbReference>
<keyword evidence="1" id="KW-0732">Signal</keyword>
<evidence type="ECO:0008006" key="4">
    <source>
        <dbReference type="Google" id="ProtNLM"/>
    </source>
</evidence>
<dbReference type="STRING" id="883158.HMPREF9140_01906"/>
<feature type="signal peptide" evidence="1">
    <location>
        <begin position="1"/>
        <end position="20"/>
    </location>
</feature>
<dbReference type="AlphaFoldDB" id="H1Q4R8"/>
<evidence type="ECO:0000313" key="2">
    <source>
        <dbReference type="EMBL" id="EHO66961.1"/>
    </source>
</evidence>
<keyword evidence="3" id="KW-1185">Reference proteome</keyword>
<organism evidence="2 3">
    <name type="scientific">Prevotella micans F0438</name>
    <dbReference type="NCBI Taxonomy" id="883158"/>
    <lineage>
        <taxon>Bacteria</taxon>
        <taxon>Pseudomonadati</taxon>
        <taxon>Bacteroidota</taxon>
        <taxon>Bacteroidia</taxon>
        <taxon>Bacteroidales</taxon>
        <taxon>Prevotellaceae</taxon>
        <taxon>Prevotella</taxon>
    </lineage>
</organism>
<proteinExistence type="predicted"/>
<feature type="chain" id="PRO_5003552686" description="DUF4840 domain-containing protein" evidence="1">
    <location>
        <begin position="21"/>
        <end position="211"/>
    </location>
</feature>
<dbReference type="HOGENOM" id="CLU_1303978_0_0_10"/>